<dbReference type="Proteomes" id="UP000030323">
    <property type="component" value="Segment"/>
</dbReference>
<gene>
    <name evidence="1" type="ORF">CPT_Moon78</name>
</gene>
<organism evidence="1 2">
    <name type="scientific">Citrobacter phage Moon</name>
    <dbReference type="NCBI Taxonomy" id="1540095"/>
    <lineage>
        <taxon>Viruses</taxon>
        <taxon>Duplodnaviria</taxon>
        <taxon>Heunggongvirae</taxon>
        <taxon>Uroviricota</taxon>
        <taxon>Caudoviricetes</taxon>
        <taxon>Pantevenvirales</taxon>
        <taxon>Straboviridae</taxon>
        <taxon>Tevenvirinae</taxon>
        <taxon>Moonvirus</taxon>
        <taxon>Moonvirus moon</taxon>
    </lineage>
</organism>
<dbReference type="GeneID" id="24721677"/>
<evidence type="ECO:0000313" key="2">
    <source>
        <dbReference type="Proteomes" id="UP000030323"/>
    </source>
</evidence>
<name>A0A0A0YP43_9CAUD</name>
<dbReference type="KEGG" id="vg:24721677"/>
<dbReference type="RefSeq" id="YP_009146511.1">
    <property type="nucleotide sequence ID" value="NC_027331.1"/>
</dbReference>
<protein>
    <submittedName>
        <fullName evidence="1">Uncharacterized protein</fullName>
    </submittedName>
</protein>
<sequence length="98" mass="11398">MKRSLVLEILHIPTDNSISTAAREVFNEEGLEVGDRFIVTAGKREHDIWAWPIMFTKNGLRDIKDFDESWAFVTHGQIESSPHWVLGRHEKPLFRVIK</sequence>
<reference evidence="1 2" key="1">
    <citation type="journal article" date="2015" name="Genome Announc.">
        <title>Complete Genome Sequence of Citrobacter freundii Myophage Moon.</title>
        <authorList>
            <person name="Edwards G.B."/>
            <person name="Luna A.J."/>
            <person name="Hernandez A.C."/>
            <person name="Kuty Everett G.F."/>
        </authorList>
    </citation>
    <scope>NUCLEOTIDE SEQUENCE [LARGE SCALE GENOMIC DNA]</scope>
</reference>
<evidence type="ECO:0000313" key="1">
    <source>
        <dbReference type="EMBL" id="AIX12049.1"/>
    </source>
</evidence>
<keyword evidence="2" id="KW-1185">Reference proteome</keyword>
<accession>A0A0A0YP43</accession>
<dbReference type="EMBL" id="KM236240">
    <property type="protein sequence ID" value="AIX12049.1"/>
    <property type="molecule type" value="Genomic_DNA"/>
</dbReference>
<proteinExistence type="predicted"/>